<dbReference type="AlphaFoldDB" id="A0A8S3S699"/>
<dbReference type="GO" id="GO:0035499">
    <property type="term" value="P:carnosine biosynthetic process"/>
    <property type="evidence" value="ECO:0007669"/>
    <property type="project" value="InterPro"/>
</dbReference>
<name>A0A8S3S699_MYTED</name>
<evidence type="ECO:0000313" key="1">
    <source>
        <dbReference type="EMBL" id="CAG2217367.1"/>
    </source>
</evidence>
<accession>A0A8S3S699</accession>
<dbReference type="GO" id="GO:0047730">
    <property type="term" value="F:carnosine synthase activity"/>
    <property type="evidence" value="ECO:0007669"/>
    <property type="project" value="InterPro"/>
</dbReference>
<evidence type="ECO:0000313" key="2">
    <source>
        <dbReference type="Proteomes" id="UP000683360"/>
    </source>
</evidence>
<comment type="caution">
    <text evidence="1">The sequence shown here is derived from an EMBL/GenBank/DDBJ whole genome shotgun (WGS) entry which is preliminary data.</text>
</comment>
<dbReference type="Proteomes" id="UP000683360">
    <property type="component" value="Unassembled WGS sequence"/>
</dbReference>
<dbReference type="EMBL" id="CAJPWZ010001534">
    <property type="protein sequence ID" value="CAG2217367.1"/>
    <property type="molecule type" value="Genomic_DNA"/>
</dbReference>
<dbReference type="InterPro" id="IPR031046">
    <property type="entry name" value="CARNS1"/>
</dbReference>
<organism evidence="1 2">
    <name type="scientific">Mytilus edulis</name>
    <name type="common">Blue mussel</name>
    <dbReference type="NCBI Taxonomy" id="6550"/>
    <lineage>
        <taxon>Eukaryota</taxon>
        <taxon>Metazoa</taxon>
        <taxon>Spiralia</taxon>
        <taxon>Lophotrochozoa</taxon>
        <taxon>Mollusca</taxon>
        <taxon>Bivalvia</taxon>
        <taxon>Autobranchia</taxon>
        <taxon>Pteriomorphia</taxon>
        <taxon>Mytilida</taxon>
        <taxon>Mytiloidea</taxon>
        <taxon>Mytilidae</taxon>
        <taxon>Mytilinae</taxon>
        <taxon>Mytilus</taxon>
    </lineage>
</organism>
<protein>
    <submittedName>
        <fullName evidence="1">Uncharacterized protein</fullName>
    </submittedName>
</protein>
<reference evidence="1" key="1">
    <citation type="submission" date="2021-03" db="EMBL/GenBank/DDBJ databases">
        <authorList>
            <person name="Bekaert M."/>
        </authorList>
    </citation>
    <scope>NUCLEOTIDE SEQUENCE</scope>
</reference>
<dbReference type="GO" id="GO:0016887">
    <property type="term" value="F:ATP hydrolysis activity"/>
    <property type="evidence" value="ECO:0007669"/>
    <property type="project" value="InterPro"/>
</dbReference>
<gene>
    <name evidence="1" type="ORF">MEDL_31059</name>
</gene>
<keyword evidence="2" id="KW-1185">Reference proteome</keyword>
<sequence>MANTKEATLGNDSITWNRENIEQISGKTVLVIEPLVVLVDPKENKHLRDIVAVLIKYNYLENSILADESHGDAIIKLLGPAVNQLSACFTFDEYCIHLTSIVCQKLGFVGVKPDVALMVQSKQLTYDALRKKSRDFNTNQYSPLSFQIKNVSDISNTKGLLYPAILKPEYGNFSEGVSNVYSIDDCVSKFKMLQCTFEKNWDGGGFGSSMVLMEFCQPVFMPMTEPISPAKYYQHSSRPATYPFSDCDKQYPSQMLSYSHMHQMMTKNSTEQPVKEAMETMREEFKKPVFKPMTEPISPAKYYQHSSRPATYPFSDCDKQYPSQMLSYSNMQQMMTKNSTEQPGGLPIPVIVGQTRKKHECLRFRNTFLKRFTVGREKTK</sequence>
<dbReference type="PANTHER" id="PTHR48066">
    <property type="entry name" value="CARNOSINE SYNTHASE 1"/>
    <property type="match status" value="1"/>
</dbReference>
<proteinExistence type="predicted"/>
<dbReference type="PANTHER" id="PTHR48066:SF1">
    <property type="entry name" value="CARNOSINE SYNTHASE 1"/>
    <property type="match status" value="1"/>
</dbReference>